<dbReference type="Gene3D" id="3.40.50.1820">
    <property type="entry name" value="alpha/beta hydrolase"/>
    <property type="match status" value="1"/>
</dbReference>
<feature type="signal peptide" evidence="4">
    <location>
        <begin position="1"/>
        <end position="29"/>
    </location>
</feature>
<accession>A0A7Y6IMU4</accession>
<dbReference type="InterPro" id="IPR013595">
    <property type="entry name" value="Pept_S33_TAP-like_C"/>
</dbReference>
<comment type="similarity">
    <text evidence="1">Belongs to the peptidase S33 family.</text>
</comment>
<dbReference type="InterPro" id="IPR029058">
    <property type="entry name" value="AB_hydrolase_fold"/>
</dbReference>
<evidence type="ECO:0000256" key="3">
    <source>
        <dbReference type="ARBA" id="ARBA00022801"/>
    </source>
</evidence>
<comment type="caution">
    <text evidence="6">The sequence shown here is derived from an EMBL/GenBank/DDBJ whole genome shotgun (WGS) entry which is preliminary data.</text>
</comment>
<name>A0A7Y6IMU4_9ACTN</name>
<dbReference type="PANTHER" id="PTHR43248">
    <property type="entry name" value="2-SUCCINYL-6-HYDROXY-2,4-CYCLOHEXADIENE-1-CARBOXYLATE SYNTHASE"/>
    <property type="match status" value="1"/>
</dbReference>
<proteinExistence type="inferred from homology"/>
<evidence type="ECO:0000256" key="1">
    <source>
        <dbReference type="ARBA" id="ARBA00010088"/>
    </source>
</evidence>
<dbReference type="Proteomes" id="UP000546126">
    <property type="component" value="Unassembled WGS sequence"/>
</dbReference>
<dbReference type="AlphaFoldDB" id="A0A7Y6IMU4"/>
<evidence type="ECO:0000256" key="4">
    <source>
        <dbReference type="SAM" id="SignalP"/>
    </source>
</evidence>
<sequence>MRRLPRVITPALAGLLIAGLAATATPAQAAELSPTARVSPTVPVARKAPAVQAAPGVQAAPAVQAAPGAPAALAAYYGQRPPWKACGGAYQCAKLKVPLDYADPAGDRIDIALIRLPATGRRLGSVVINPGGPGGSGIEAARNADAFLSPAVRARFDLVGFDPRGVGASTPVRCFTDGQLDSYYAIDRTPDTAFEVKNLDLAQKQFAQACKARSGRLLPHLGTPDAARDMDVLRAALGESRLTYVGFSYGTFLGATYADLFPGKVRALVLDGAMDPTRTGDEVGTGQSGGFGVAFDSFLRDCFKRADCPFRAHRLSAANAKLEALLKRVDRAPLRNQYDGRQASESIAITGIMSALYSESAWPVLRQALADAFQGDGTRLLLLADLYNERRADGTYANSFAAQEAVDCLDHPATHKPDPRNGTSPCDYWPVRRKTSVRPLRADGAPTILVIGTLRDPATPYKWAQALASQLSSGVLLTFDGDGHTAYRKGSACVDRYVDRYLLTRTAPANGANCPKIKPATSR</sequence>
<dbReference type="InterPro" id="IPR051601">
    <property type="entry name" value="Serine_prot/Carboxylest_S33"/>
</dbReference>
<reference evidence="6 7" key="1">
    <citation type="submission" date="2020-06" db="EMBL/GenBank/DDBJ databases">
        <authorList>
            <person name="Chanama M."/>
        </authorList>
    </citation>
    <scope>NUCLEOTIDE SEQUENCE [LARGE SCALE GENOMIC DNA]</scope>
    <source>
        <strain evidence="6 7">TBRC6557</strain>
    </source>
</reference>
<evidence type="ECO:0000259" key="5">
    <source>
        <dbReference type="Pfam" id="PF08386"/>
    </source>
</evidence>
<dbReference type="PANTHER" id="PTHR43248:SF29">
    <property type="entry name" value="TRIPEPTIDYL AMINOPEPTIDASE"/>
    <property type="match status" value="1"/>
</dbReference>
<evidence type="ECO:0000313" key="6">
    <source>
        <dbReference type="EMBL" id="NUW41152.1"/>
    </source>
</evidence>
<dbReference type="RefSeq" id="WP_175600691.1">
    <property type="nucleotide sequence ID" value="NZ_JABWGO010000002.1"/>
</dbReference>
<keyword evidence="2 4" id="KW-0732">Signal</keyword>
<dbReference type="SUPFAM" id="SSF53474">
    <property type="entry name" value="alpha/beta-Hydrolases"/>
    <property type="match status" value="1"/>
</dbReference>
<evidence type="ECO:0000256" key="2">
    <source>
        <dbReference type="ARBA" id="ARBA00022729"/>
    </source>
</evidence>
<gene>
    <name evidence="6" type="ORF">HT134_13515</name>
</gene>
<dbReference type="GO" id="GO:0016787">
    <property type="term" value="F:hydrolase activity"/>
    <property type="evidence" value="ECO:0007669"/>
    <property type="project" value="UniProtKB-KW"/>
</dbReference>
<feature type="chain" id="PRO_5030880965" evidence="4">
    <location>
        <begin position="30"/>
        <end position="523"/>
    </location>
</feature>
<keyword evidence="7" id="KW-1185">Reference proteome</keyword>
<feature type="domain" description="Peptidase S33 tripeptidyl aminopeptidase-like C-terminal" evidence="5">
    <location>
        <begin position="423"/>
        <end position="514"/>
    </location>
</feature>
<dbReference type="Pfam" id="PF08386">
    <property type="entry name" value="Abhydrolase_4"/>
    <property type="match status" value="1"/>
</dbReference>
<dbReference type="EMBL" id="JABWGO010000002">
    <property type="protein sequence ID" value="NUW41152.1"/>
    <property type="molecule type" value="Genomic_DNA"/>
</dbReference>
<evidence type="ECO:0000313" key="7">
    <source>
        <dbReference type="Proteomes" id="UP000546126"/>
    </source>
</evidence>
<protein>
    <submittedName>
        <fullName evidence="6">Alpha/beta fold hydrolase</fullName>
    </submittedName>
</protein>
<organism evidence="6 7">
    <name type="scientific">Nonomuraea rhodomycinica</name>
    <dbReference type="NCBI Taxonomy" id="1712872"/>
    <lineage>
        <taxon>Bacteria</taxon>
        <taxon>Bacillati</taxon>
        <taxon>Actinomycetota</taxon>
        <taxon>Actinomycetes</taxon>
        <taxon>Streptosporangiales</taxon>
        <taxon>Streptosporangiaceae</taxon>
        <taxon>Nonomuraea</taxon>
    </lineage>
</organism>
<keyword evidence="3 6" id="KW-0378">Hydrolase</keyword>